<dbReference type="EMBL" id="AFAY01000044">
    <property type="protein sequence ID" value="EGF10186.1"/>
    <property type="molecule type" value="Genomic_DNA"/>
</dbReference>
<dbReference type="Proteomes" id="UP000004105">
    <property type="component" value="Unassembled WGS sequence"/>
</dbReference>
<organism evidence="1 2">
    <name type="scientific">Neisseria bacilliformis ATCC BAA-1200</name>
    <dbReference type="NCBI Taxonomy" id="888742"/>
    <lineage>
        <taxon>Bacteria</taxon>
        <taxon>Pseudomonadati</taxon>
        <taxon>Pseudomonadota</taxon>
        <taxon>Betaproteobacteria</taxon>
        <taxon>Neisseriales</taxon>
        <taxon>Neisseriaceae</taxon>
        <taxon>Neisseria</taxon>
    </lineage>
</organism>
<gene>
    <name evidence="1" type="ORF">HMPREF9123_2061</name>
</gene>
<name>F2BEA5_9NEIS</name>
<accession>F2BEA5</accession>
<sequence length="76" mass="8283">MCGASHARGLCRITHPRVSPQPKPRTWLRRTPYTGGRGRLKVGRSGIYARHFLVAGGWLSGINARPTDSTLTAEAV</sequence>
<evidence type="ECO:0000313" key="1">
    <source>
        <dbReference type="EMBL" id="EGF10186.1"/>
    </source>
</evidence>
<proteinExistence type="predicted"/>
<dbReference type="AlphaFoldDB" id="F2BEA5"/>
<dbReference type="HOGENOM" id="CLU_2650686_0_0_4"/>
<keyword evidence="2" id="KW-1185">Reference proteome</keyword>
<evidence type="ECO:0000313" key="2">
    <source>
        <dbReference type="Proteomes" id="UP000004105"/>
    </source>
</evidence>
<reference evidence="1 2" key="1">
    <citation type="submission" date="2011-02" db="EMBL/GenBank/DDBJ databases">
        <authorList>
            <person name="Muzny D."/>
            <person name="Qin X."/>
            <person name="Deng J."/>
            <person name="Jiang H."/>
            <person name="Liu Y."/>
            <person name="Qu J."/>
            <person name="Song X.-Z."/>
            <person name="Zhang L."/>
            <person name="Thornton R."/>
            <person name="Coyle M."/>
            <person name="Francisco L."/>
            <person name="Jackson L."/>
            <person name="Javaid M."/>
            <person name="Korchina V."/>
            <person name="Kovar C."/>
            <person name="Mata R."/>
            <person name="Mathew T."/>
            <person name="Ngo R."/>
            <person name="Nguyen L."/>
            <person name="Nguyen N."/>
            <person name="Okwuonu G."/>
            <person name="Ongeri F."/>
            <person name="Pham C."/>
            <person name="Simmons D."/>
            <person name="Wilczek-Boney K."/>
            <person name="Hale W."/>
            <person name="Jakkamsetti A."/>
            <person name="Pham P."/>
            <person name="Ruth R."/>
            <person name="San Lucas F."/>
            <person name="Warren J."/>
            <person name="Zhang J."/>
            <person name="Zhao Z."/>
            <person name="Zhou C."/>
            <person name="Zhu D."/>
            <person name="Lee S."/>
            <person name="Bess C."/>
            <person name="Blankenburg K."/>
            <person name="Forbes L."/>
            <person name="Fu Q."/>
            <person name="Gubbala S."/>
            <person name="Hirani K."/>
            <person name="Jayaseelan J.C."/>
            <person name="Lara F."/>
            <person name="Munidasa M."/>
            <person name="Palculict T."/>
            <person name="Patil S."/>
            <person name="Pu L.-L."/>
            <person name="Saada N."/>
            <person name="Tang L."/>
            <person name="Weissenberger G."/>
            <person name="Zhu Y."/>
            <person name="Hemphill L."/>
            <person name="Shang Y."/>
            <person name="Youmans B."/>
            <person name="Ayvaz T."/>
            <person name="Ross M."/>
            <person name="Santibanez J."/>
            <person name="Aqrawi P."/>
            <person name="Gross S."/>
            <person name="Joshi V."/>
            <person name="Fowler G."/>
            <person name="Nazareth L."/>
            <person name="Reid J."/>
            <person name="Worley K."/>
            <person name="Petrosino J."/>
            <person name="Highlander S."/>
            <person name="Gibbs R."/>
        </authorList>
    </citation>
    <scope>NUCLEOTIDE SEQUENCE [LARGE SCALE GENOMIC DNA]</scope>
    <source>
        <strain evidence="1 2">ATCC BAA-1200</strain>
    </source>
</reference>
<protein>
    <submittedName>
        <fullName evidence="1">Uncharacterized protein</fullName>
    </submittedName>
</protein>
<comment type="caution">
    <text evidence="1">The sequence shown here is derived from an EMBL/GenBank/DDBJ whole genome shotgun (WGS) entry which is preliminary data.</text>
</comment>